<sequence length="166" mass="19389">MNKQEIRKETFSNIGRILFKLITVLFVLIFLIDISTLETTTNNLLYMMVIGLVVFILLNASTYIGFSKKLKSINNTNFRIKETPNEKVRKRKERKQLFYKISIILLKVVFAFLLFGLMAGIPKETIAMSDKVQLTMACMFVLWLLQYLQVNYKLDYLAEGNHDNVY</sequence>
<dbReference type="EMBL" id="JAUSUR010000007">
    <property type="protein sequence ID" value="MDQ0362469.1"/>
    <property type="molecule type" value="Genomic_DNA"/>
</dbReference>
<feature type="transmembrane region" description="Helical" evidence="1">
    <location>
        <begin position="12"/>
        <end position="32"/>
    </location>
</feature>
<dbReference type="Proteomes" id="UP001230220">
    <property type="component" value="Unassembled WGS sequence"/>
</dbReference>
<keyword evidence="1" id="KW-1133">Transmembrane helix</keyword>
<keyword evidence="1" id="KW-0472">Membrane</keyword>
<feature type="transmembrane region" description="Helical" evidence="1">
    <location>
        <begin position="97"/>
        <end position="120"/>
    </location>
</feature>
<keyword evidence="3" id="KW-1185">Reference proteome</keyword>
<keyword evidence="1" id="KW-0812">Transmembrane</keyword>
<evidence type="ECO:0000256" key="1">
    <source>
        <dbReference type="SAM" id="Phobius"/>
    </source>
</evidence>
<protein>
    <submittedName>
        <fullName evidence="2">Bacteriorhodopsin</fullName>
    </submittedName>
</protein>
<reference evidence="2 3" key="1">
    <citation type="submission" date="2023-07" db="EMBL/GenBank/DDBJ databases">
        <title>Genomic Encyclopedia of Type Strains, Phase IV (KMG-IV): sequencing the most valuable type-strain genomes for metagenomic binning, comparative biology and taxonomic classification.</title>
        <authorList>
            <person name="Goeker M."/>
        </authorList>
    </citation>
    <scope>NUCLEOTIDE SEQUENCE [LARGE SCALE GENOMIC DNA]</scope>
    <source>
        <strain evidence="2 3">DSM 16784</strain>
    </source>
</reference>
<proteinExistence type="predicted"/>
<accession>A0ABU0E6E2</accession>
<gene>
    <name evidence="2" type="ORF">J2S15_003223</name>
</gene>
<comment type="caution">
    <text evidence="2">The sequence shown here is derived from an EMBL/GenBank/DDBJ whole genome shotgun (WGS) entry which is preliminary data.</text>
</comment>
<organism evidence="2 3">
    <name type="scientific">Breznakia pachnodae</name>
    <dbReference type="NCBI Taxonomy" id="265178"/>
    <lineage>
        <taxon>Bacteria</taxon>
        <taxon>Bacillati</taxon>
        <taxon>Bacillota</taxon>
        <taxon>Erysipelotrichia</taxon>
        <taxon>Erysipelotrichales</taxon>
        <taxon>Erysipelotrichaceae</taxon>
        <taxon>Breznakia</taxon>
    </lineage>
</organism>
<name>A0ABU0E6E2_9FIRM</name>
<dbReference type="RefSeq" id="WP_307410120.1">
    <property type="nucleotide sequence ID" value="NZ_JAUSUR010000007.1"/>
</dbReference>
<feature type="transmembrane region" description="Helical" evidence="1">
    <location>
        <begin position="44"/>
        <end position="66"/>
    </location>
</feature>
<evidence type="ECO:0000313" key="3">
    <source>
        <dbReference type="Proteomes" id="UP001230220"/>
    </source>
</evidence>
<evidence type="ECO:0000313" key="2">
    <source>
        <dbReference type="EMBL" id="MDQ0362469.1"/>
    </source>
</evidence>